<proteinExistence type="predicted"/>
<dbReference type="EMBL" id="JAUESC010000002">
    <property type="protein sequence ID" value="KAK0603624.1"/>
    <property type="molecule type" value="Genomic_DNA"/>
</dbReference>
<accession>A0AA39VYW2</accession>
<reference evidence="2" key="1">
    <citation type="journal article" date="2022" name="Plant J.">
        <title>Strategies of tolerance reflected in two North American maple genomes.</title>
        <authorList>
            <person name="McEvoy S.L."/>
            <person name="Sezen U.U."/>
            <person name="Trouern-Trend A."/>
            <person name="McMahon S.M."/>
            <person name="Schaberg P.G."/>
            <person name="Yang J."/>
            <person name="Wegrzyn J.L."/>
            <person name="Swenson N.G."/>
        </authorList>
    </citation>
    <scope>NUCLEOTIDE SEQUENCE</scope>
    <source>
        <strain evidence="2">NS2018</strain>
    </source>
</reference>
<reference evidence="2" key="2">
    <citation type="submission" date="2023-06" db="EMBL/GenBank/DDBJ databases">
        <authorList>
            <person name="Swenson N.G."/>
            <person name="Wegrzyn J.L."/>
            <person name="Mcevoy S.L."/>
        </authorList>
    </citation>
    <scope>NUCLEOTIDE SEQUENCE</scope>
    <source>
        <strain evidence="2">NS2018</strain>
        <tissue evidence="2">Leaf</tissue>
    </source>
</reference>
<evidence type="ECO:0000256" key="1">
    <source>
        <dbReference type="SAM" id="MobiDB-lite"/>
    </source>
</evidence>
<feature type="compositionally biased region" description="Polar residues" evidence="1">
    <location>
        <begin position="60"/>
        <end position="75"/>
    </location>
</feature>
<sequence length="149" mass="17116">MSIQEFYSAMTNLWDQLVLTESVELWAFTPYITCRDEQWLVQFLMALRDDFEGLRRSRTDTSANTGTSLSITSDAPSLPAATQAPTETMDPLRYPQRDHPTLYRTIVDSLVYLTITRLNIAYVVHIVSQFVASHTSVHWAAVLRILRYL</sequence>
<gene>
    <name evidence="2" type="ORF">LWI29_006895</name>
</gene>
<keyword evidence="3" id="KW-1185">Reference proteome</keyword>
<name>A0AA39VYW2_ACESA</name>
<dbReference type="PANTHER" id="PTHR11439">
    <property type="entry name" value="GAG-POL-RELATED RETROTRANSPOSON"/>
    <property type="match status" value="1"/>
</dbReference>
<dbReference type="Proteomes" id="UP001168877">
    <property type="component" value="Unassembled WGS sequence"/>
</dbReference>
<feature type="region of interest" description="Disordered" evidence="1">
    <location>
        <begin position="57"/>
        <end position="91"/>
    </location>
</feature>
<organism evidence="2 3">
    <name type="scientific">Acer saccharum</name>
    <name type="common">Sugar maple</name>
    <dbReference type="NCBI Taxonomy" id="4024"/>
    <lineage>
        <taxon>Eukaryota</taxon>
        <taxon>Viridiplantae</taxon>
        <taxon>Streptophyta</taxon>
        <taxon>Embryophyta</taxon>
        <taxon>Tracheophyta</taxon>
        <taxon>Spermatophyta</taxon>
        <taxon>Magnoliopsida</taxon>
        <taxon>eudicotyledons</taxon>
        <taxon>Gunneridae</taxon>
        <taxon>Pentapetalae</taxon>
        <taxon>rosids</taxon>
        <taxon>malvids</taxon>
        <taxon>Sapindales</taxon>
        <taxon>Sapindaceae</taxon>
        <taxon>Hippocastanoideae</taxon>
        <taxon>Acereae</taxon>
        <taxon>Acer</taxon>
    </lineage>
</organism>
<protein>
    <submittedName>
        <fullName evidence="2">Uncharacterized protein</fullName>
    </submittedName>
</protein>
<dbReference type="PANTHER" id="PTHR11439:SF461">
    <property type="entry name" value="OS10G0432200 PROTEIN"/>
    <property type="match status" value="1"/>
</dbReference>
<evidence type="ECO:0000313" key="2">
    <source>
        <dbReference type="EMBL" id="KAK0603624.1"/>
    </source>
</evidence>
<comment type="caution">
    <text evidence="2">The sequence shown here is derived from an EMBL/GenBank/DDBJ whole genome shotgun (WGS) entry which is preliminary data.</text>
</comment>
<dbReference type="AlphaFoldDB" id="A0AA39VYW2"/>
<evidence type="ECO:0000313" key="3">
    <source>
        <dbReference type="Proteomes" id="UP001168877"/>
    </source>
</evidence>